<keyword evidence="3" id="KW-0804">Transcription</keyword>
<dbReference type="Pfam" id="PF15288">
    <property type="entry name" value="zf-CCHC_6"/>
    <property type="match status" value="1"/>
</dbReference>
<dbReference type="FunCoup" id="A0A1Y1U9L3">
    <property type="interactions" value="38"/>
</dbReference>
<feature type="compositionally biased region" description="Basic and acidic residues" evidence="6">
    <location>
        <begin position="68"/>
        <end position="88"/>
    </location>
</feature>
<dbReference type="InterPro" id="IPR040240">
    <property type="entry name" value="TAF1"/>
</dbReference>
<evidence type="ECO:0000256" key="1">
    <source>
        <dbReference type="ARBA" id="ARBA00004123"/>
    </source>
</evidence>
<dbReference type="InterPro" id="IPR022591">
    <property type="entry name" value="TAF1_HAT_dom"/>
</dbReference>
<sequence>MDLDGENLGGSFGLGKVLASSGIDPSAFSSFFSKTSGGEARAGNSAFDDVDAQSDNGENYEDDVSDSELPRETAEELRAREARKAEEERWVRRAQAMQAQAESEKAKEARERKKLEKAQSDAGRVKKLWPDFEHGKRLKMSEVFYETPAMRRAWRADLSRKKRRKVEHIEYPFKVAADTDLPPQSLFLQHLEPLPSVDSHSALYETPIGRYFDPEWIKSAKTARLIDLKRPPHGIDLDFTPLTPFTEDTGSASLNLVDWEDDIIFNALSVQEEKDNPIEPLKPRNDILDSGDWLSDIIWDASRLSPGLVQSDEESDDVARPAALTSGPVRTGPLAKLDPYNISNDHLYERSRESRYRIRQTFGAIEVFHSAPAKNLQIPFYKTTLSKAEARAWRRPALQFPTGVTLSFSKLKSNPSATISKKNKALMADPSERFKTTKDLSMSEKGPYVLLEFSEEYPPIMSGYGMGTTIVNYYRKKDDRDESVPKLDFGQPSILNVGDGEPYLLGYVDRGKVTQIIHNNLLRAPIFRHQPESSDFLVVRQTINGHASYYLRMINNLFTVGQTVPNESEVPGPHARKNTNTAKQRLMIVAWLLMQRNKQGKLKLSKLIKYFPDQTELQIRQRLKIKGNEFLMYARREGPNQGFWQLNPDYDFPKTRKEVIERCPPEAAMLYEAMQVGARHLHDAGYSKTAEGKEDDEFGDDSNLDVEQQLAVWSTTLNFKRAETSKAWLMVHGEGDPTGRGEGFSFLRTNMKSYFLRKGETEQGRRLEAEEKAGGNVVKISNTAQQIIYEEEKRKVWDLQWAALSNPVPPELKGEDDLDRPGATSAALGPRFARSDSRRALSRGNSMAATPIESPRSPSAFSADGESAYTGNAGAGKVMRIRRTIKGKQVTEIVRDPAVIASYMKRIEEQKLNYYMDHPDELEPTGADDAIKMEALRKNLEKFKKNQLRRAARKKSMAGELTVYEGDDEIGRRKCGACGQVGHTRANRACPKYNANTAPSPVGTTPGAQAGMYGMTYVPSPHEGSMPPPPTEGSTNIKIKLGLNRPPSGA</sequence>
<keyword evidence="9" id="KW-0396">Initiation factor</keyword>
<accession>A0A1Y1U9L3</accession>
<evidence type="ECO:0000313" key="10">
    <source>
        <dbReference type="Proteomes" id="UP000193218"/>
    </source>
</evidence>
<feature type="domain" description="Zinc knuckle" evidence="8">
    <location>
        <begin position="972"/>
        <end position="1002"/>
    </location>
</feature>
<feature type="region of interest" description="Disordered" evidence="6">
    <location>
        <begin position="808"/>
        <end position="869"/>
    </location>
</feature>
<proteinExistence type="predicted"/>
<dbReference type="GO" id="GO:0003743">
    <property type="term" value="F:translation initiation factor activity"/>
    <property type="evidence" value="ECO:0007669"/>
    <property type="project" value="UniProtKB-KW"/>
</dbReference>
<dbReference type="AlphaFoldDB" id="A0A1Y1U9L3"/>
<dbReference type="PANTHER" id="PTHR13900">
    <property type="entry name" value="TRANSCRIPTION INITIATION FACTOR TFIID"/>
    <property type="match status" value="1"/>
</dbReference>
<dbReference type="GO" id="GO:0051123">
    <property type="term" value="P:RNA polymerase II preinitiation complex assembly"/>
    <property type="evidence" value="ECO:0007669"/>
    <property type="project" value="TreeGrafter"/>
</dbReference>
<dbReference type="GeneID" id="33560471"/>
<dbReference type="GO" id="GO:0004402">
    <property type="term" value="F:histone acetyltransferase activity"/>
    <property type="evidence" value="ECO:0007669"/>
    <property type="project" value="InterPro"/>
</dbReference>
<feature type="region of interest" description="Disordered" evidence="6">
    <location>
        <begin position="1013"/>
        <end position="1050"/>
    </location>
</feature>
<evidence type="ECO:0000256" key="3">
    <source>
        <dbReference type="ARBA" id="ARBA00023163"/>
    </source>
</evidence>
<evidence type="ECO:0000259" key="7">
    <source>
        <dbReference type="Pfam" id="PF12157"/>
    </source>
</evidence>
<reference evidence="9 10" key="1">
    <citation type="submission" date="2017-03" db="EMBL/GenBank/DDBJ databases">
        <title>Widespread Adenine N6-methylation of Active Genes in Fungi.</title>
        <authorList>
            <consortium name="DOE Joint Genome Institute"/>
            <person name="Mondo S.J."/>
            <person name="Dannebaum R.O."/>
            <person name="Kuo R.C."/>
            <person name="Louie K.B."/>
            <person name="Bewick A.J."/>
            <person name="Labutti K."/>
            <person name="Haridas S."/>
            <person name="Kuo A."/>
            <person name="Salamov A."/>
            <person name="Ahrendt S.R."/>
            <person name="Lau R."/>
            <person name="Bowen B.P."/>
            <person name="Lipzen A."/>
            <person name="Sullivan W."/>
            <person name="Andreopoulos W.B."/>
            <person name="Clum A."/>
            <person name="Lindquist E."/>
            <person name="Daum C."/>
            <person name="Northen T.R."/>
            <person name="Ramamoorthy G."/>
            <person name="Schmitz R.J."/>
            <person name="Gryganskyi A."/>
            <person name="Culley D."/>
            <person name="Magnuson J."/>
            <person name="James T.Y."/>
            <person name="O'Malley M.A."/>
            <person name="Stajich J.E."/>
            <person name="Spatafora J.W."/>
            <person name="Visel A."/>
            <person name="Grigoriev I.V."/>
        </authorList>
    </citation>
    <scope>NUCLEOTIDE SEQUENCE [LARGE SCALE GENOMIC DNA]</scope>
    <source>
        <strain evidence="9 10">NRRL Y-17943</strain>
    </source>
</reference>
<dbReference type="Proteomes" id="UP000193218">
    <property type="component" value="Unassembled WGS sequence"/>
</dbReference>
<keyword evidence="2" id="KW-0805">Transcription regulation</keyword>
<dbReference type="EMBL" id="NBSH01000015">
    <property type="protein sequence ID" value="ORX34234.1"/>
    <property type="molecule type" value="Genomic_DNA"/>
</dbReference>
<evidence type="ECO:0000259" key="8">
    <source>
        <dbReference type="Pfam" id="PF15288"/>
    </source>
</evidence>
<dbReference type="InterPro" id="IPR041670">
    <property type="entry name" value="Znf-CCHC_6"/>
</dbReference>
<evidence type="ECO:0000256" key="5">
    <source>
        <dbReference type="SAM" id="Coils"/>
    </source>
</evidence>
<dbReference type="GO" id="GO:0016251">
    <property type="term" value="F:RNA polymerase II general transcription initiation factor activity"/>
    <property type="evidence" value="ECO:0007669"/>
    <property type="project" value="InterPro"/>
</dbReference>
<protein>
    <submittedName>
        <fullName evidence="9">Putative transcription initiation factor TFIID 111 kDa subunit</fullName>
    </submittedName>
</protein>
<keyword evidence="4" id="KW-0539">Nucleus</keyword>
<feature type="domain" description="Transcription initiation factor TFIID subunit 1 histone acetyltransferase" evidence="7">
    <location>
        <begin position="340"/>
        <end position="804"/>
    </location>
</feature>
<comment type="subcellular location">
    <subcellularLocation>
        <location evidence="1">Nucleus</location>
    </subcellularLocation>
</comment>
<keyword evidence="10" id="KW-1185">Reference proteome</keyword>
<evidence type="ECO:0000313" key="9">
    <source>
        <dbReference type="EMBL" id="ORX34234.1"/>
    </source>
</evidence>
<dbReference type="RefSeq" id="XP_021868512.1">
    <property type="nucleotide sequence ID" value="XM_022018662.1"/>
</dbReference>
<evidence type="ECO:0000256" key="6">
    <source>
        <dbReference type="SAM" id="MobiDB-lite"/>
    </source>
</evidence>
<gene>
    <name evidence="9" type="ORF">BD324DRAFT_653502</name>
</gene>
<dbReference type="GO" id="GO:0005669">
    <property type="term" value="C:transcription factor TFIID complex"/>
    <property type="evidence" value="ECO:0007669"/>
    <property type="project" value="InterPro"/>
</dbReference>
<keyword evidence="9" id="KW-0648">Protein biosynthesis</keyword>
<dbReference type="OrthoDB" id="5752at2759"/>
<name>A0A1Y1U9L3_9TREE</name>
<feature type="compositionally biased region" description="Acidic residues" evidence="6">
    <location>
        <begin position="48"/>
        <end position="66"/>
    </location>
</feature>
<evidence type="ECO:0000256" key="4">
    <source>
        <dbReference type="ARBA" id="ARBA00023242"/>
    </source>
</evidence>
<dbReference type="PANTHER" id="PTHR13900:SF0">
    <property type="entry name" value="TRANSCRIPTION INITIATION FACTOR TFIID SUBUNIT 1"/>
    <property type="match status" value="1"/>
</dbReference>
<comment type="caution">
    <text evidence="9">The sequence shown here is derived from an EMBL/GenBank/DDBJ whole genome shotgun (WGS) entry which is preliminary data.</text>
</comment>
<keyword evidence="5" id="KW-0175">Coiled coil</keyword>
<dbReference type="GO" id="GO:0017025">
    <property type="term" value="F:TBP-class protein binding"/>
    <property type="evidence" value="ECO:0007669"/>
    <property type="project" value="InterPro"/>
</dbReference>
<dbReference type="InParanoid" id="A0A1Y1U9L3"/>
<feature type="coiled-coil region" evidence="5">
    <location>
        <begin position="91"/>
        <end position="121"/>
    </location>
</feature>
<dbReference type="STRING" id="4999.A0A1Y1U9L3"/>
<organism evidence="9 10">
    <name type="scientific">Kockovaella imperatae</name>
    <dbReference type="NCBI Taxonomy" id="4999"/>
    <lineage>
        <taxon>Eukaryota</taxon>
        <taxon>Fungi</taxon>
        <taxon>Dikarya</taxon>
        <taxon>Basidiomycota</taxon>
        <taxon>Agaricomycotina</taxon>
        <taxon>Tremellomycetes</taxon>
        <taxon>Tremellales</taxon>
        <taxon>Cuniculitremaceae</taxon>
        <taxon>Kockovaella</taxon>
    </lineage>
</organism>
<feature type="region of interest" description="Disordered" evidence="6">
    <location>
        <begin position="28"/>
        <end position="88"/>
    </location>
</feature>
<dbReference type="Pfam" id="PF12157">
    <property type="entry name" value="DUF3591"/>
    <property type="match status" value="1"/>
</dbReference>
<evidence type="ECO:0000256" key="2">
    <source>
        <dbReference type="ARBA" id="ARBA00023015"/>
    </source>
</evidence>